<dbReference type="AlphaFoldDB" id="A0A1X0NDH4"/>
<comment type="caution">
    <text evidence="11">The sequence shown here is derived from an EMBL/GenBank/DDBJ whole genome shotgun (WGS) entry which is preliminary data.</text>
</comment>
<evidence type="ECO:0000256" key="8">
    <source>
        <dbReference type="ARBA" id="ARBA00023034"/>
    </source>
</evidence>
<dbReference type="GeneID" id="39991740"/>
<keyword evidence="3 10" id="KW-0328">Glycosyltransferase</keyword>
<reference evidence="11 12" key="1">
    <citation type="submission" date="2017-03" db="EMBL/GenBank/DDBJ databases">
        <title>An alternative strategy for trypanosome survival in the mammalian bloodstream revealed through genome and transcriptome analysis of the ubiquitous bovine parasite Trypanosoma (Megatrypanum) theileri.</title>
        <authorList>
            <person name="Kelly S."/>
            <person name="Ivens A."/>
            <person name="Mott A."/>
            <person name="O'Neill E."/>
            <person name="Emms D."/>
            <person name="Macleod O."/>
            <person name="Voorheis P."/>
            <person name="Matthews J."/>
            <person name="Matthews K."/>
            <person name="Carrington M."/>
        </authorList>
    </citation>
    <scope>NUCLEOTIDE SEQUENCE [LARGE SCALE GENOMIC DNA]</scope>
    <source>
        <strain evidence="11">Edinburgh</strain>
    </source>
</reference>
<keyword evidence="9" id="KW-0472">Membrane</keyword>
<dbReference type="InterPro" id="IPR002659">
    <property type="entry name" value="Glyco_trans_31"/>
</dbReference>
<keyword evidence="6" id="KW-0735">Signal-anchor</keyword>
<dbReference type="EMBL" id="NBCO01000173">
    <property type="protein sequence ID" value="ORC80252.1"/>
    <property type="molecule type" value="Genomic_DNA"/>
</dbReference>
<evidence type="ECO:0000313" key="12">
    <source>
        <dbReference type="Proteomes" id="UP000192257"/>
    </source>
</evidence>
<evidence type="ECO:0000313" key="11">
    <source>
        <dbReference type="EMBL" id="ORC80252.1"/>
    </source>
</evidence>
<evidence type="ECO:0000256" key="7">
    <source>
        <dbReference type="ARBA" id="ARBA00022989"/>
    </source>
</evidence>
<evidence type="ECO:0000256" key="4">
    <source>
        <dbReference type="ARBA" id="ARBA00022679"/>
    </source>
</evidence>
<comment type="subcellular location">
    <subcellularLocation>
        <location evidence="1 10">Golgi apparatus membrane</location>
        <topology evidence="1 10">Single-pass type II membrane protein</topology>
    </subcellularLocation>
</comment>
<evidence type="ECO:0000256" key="6">
    <source>
        <dbReference type="ARBA" id="ARBA00022968"/>
    </source>
</evidence>
<dbReference type="OrthoDB" id="250117at2759"/>
<name>A0A1X0NDH4_9TRYP</name>
<keyword evidence="7" id="KW-1133">Transmembrane helix</keyword>
<gene>
    <name evidence="11" type="ORF">TM35_001731020</name>
</gene>
<keyword evidence="5" id="KW-0812">Transmembrane</keyword>
<dbReference type="VEuPathDB" id="TriTrypDB:TM35_001731020"/>
<protein>
    <recommendedName>
        <fullName evidence="10">Hexosyltransferase</fullName>
        <ecNumber evidence="10">2.4.1.-</ecNumber>
    </recommendedName>
</protein>
<dbReference type="Proteomes" id="UP000192257">
    <property type="component" value="Unassembled WGS sequence"/>
</dbReference>
<proteinExistence type="inferred from homology"/>
<evidence type="ECO:0000256" key="5">
    <source>
        <dbReference type="ARBA" id="ARBA00022692"/>
    </source>
</evidence>
<comment type="similarity">
    <text evidence="2 10">Belongs to the glycosyltransferase 31 family.</text>
</comment>
<dbReference type="RefSeq" id="XP_028876747.1">
    <property type="nucleotide sequence ID" value="XM_029031960.1"/>
</dbReference>
<evidence type="ECO:0000256" key="1">
    <source>
        <dbReference type="ARBA" id="ARBA00004323"/>
    </source>
</evidence>
<dbReference type="EC" id="2.4.1.-" evidence="10"/>
<organism evidence="11 12">
    <name type="scientific">Trypanosoma theileri</name>
    <dbReference type="NCBI Taxonomy" id="67003"/>
    <lineage>
        <taxon>Eukaryota</taxon>
        <taxon>Discoba</taxon>
        <taxon>Euglenozoa</taxon>
        <taxon>Kinetoplastea</taxon>
        <taxon>Metakinetoplastina</taxon>
        <taxon>Trypanosomatida</taxon>
        <taxon>Trypanosomatidae</taxon>
        <taxon>Trypanosoma</taxon>
    </lineage>
</organism>
<evidence type="ECO:0000256" key="10">
    <source>
        <dbReference type="RuleBase" id="RU363063"/>
    </source>
</evidence>
<dbReference type="GO" id="GO:0000139">
    <property type="term" value="C:Golgi membrane"/>
    <property type="evidence" value="ECO:0007669"/>
    <property type="project" value="UniProtKB-SubCell"/>
</dbReference>
<dbReference type="PANTHER" id="PTHR11214">
    <property type="entry name" value="BETA-1,3-N-ACETYLGLUCOSAMINYLTRANSFERASE"/>
    <property type="match status" value="1"/>
</dbReference>
<keyword evidence="8 10" id="KW-0333">Golgi apparatus</keyword>
<dbReference type="PANTHER" id="PTHR11214:SF351">
    <property type="entry name" value="BETA-1,3-GALACTOSYLTRANSFERASE PVG3"/>
    <property type="match status" value="1"/>
</dbReference>
<keyword evidence="4 11" id="KW-0808">Transferase</keyword>
<evidence type="ECO:0000256" key="3">
    <source>
        <dbReference type="ARBA" id="ARBA00022676"/>
    </source>
</evidence>
<sequence>MSVTLHDQGTEDGHFGVSFERVDGHTMTETLRYIPRSVVDTWAQREYLVVFGIPSVDIEARRRRRYLQRTTCWRFPGVATKSNNFTGEMLVLYVLSRHPSHGYNYSAGVQEEASEWHDLLTLPIHEGIPNSTRAVGGDGFWGLEAEFGMSRKTFMWFHHAVQLFPNASYLAKGDDDMFLRVPQYLADLRTLPRRGLYWGLFKRSRKGIVRYVTGFCATLARDAVEQVVSCEPVRSFMYRPSFNRINDFVYFYMHHEDVMVGRVLTQIKYQHLLYAREKPCHFHDVHVGHRVNPVTSQSVVIHHLWESEYAELMERFGNDTSPSPRRFRRPSRCFIDFPCNG</sequence>
<keyword evidence="12" id="KW-1185">Reference proteome</keyword>
<dbReference type="GO" id="GO:0016758">
    <property type="term" value="F:hexosyltransferase activity"/>
    <property type="evidence" value="ECO:0007669"/>
    <property type="project" value="InterPro"/>
</dbReference>
<accession>A0A1X0NDH4</accession>
<evidence type="ECO:0000256" key="2">
    <source>
        <dbReference type="ARBA" id="ARBA00008661"/>
    </source>
</evidence>
<evidence type="ECO:0000256" key="9">
    <source>
        <dbReference type="ARBA" id="ARBA00023136"/>
    </source>
</evidence>